<organism evidence="2 3">
    <name type="scientific">Microbacterium dextranolyticum</name>
    <dbReference type="NCBI Taxonomy" id="36806"/>
    <lineage>
        <taxon>Bacteria</taxon>
        <taxon>Bacillati</taxon>
        <taxon>Actinomycetota</taxon>
        <taxon>Actinomycetes</taxon>
        <taxon>Micrococcales</taxon>
        <taxon>Microbacteriaceae</taxon>
        <taxon>Microbacterium</taxon>
    </lineage>
</organism>
<proteinExistence type="predicted"/>
<dbReference type="AlphaFoldDB" id="A0A9W6HPK2"/>
<name>A0A9W6HPK2_9MICO</name>
<evidence type="ECO:0000313" key="2">
    <source>
        <dbReference type="EMBL" id="GLJ96264.1"/>
    </source>
</evidence>
<feature type="region of interest" description="Disordered" evidence="1">
    <location>
        <begin position="21"/>
        <end position="69"/>
    </location>
</feature>
<keyword evidence="3" id="KW-1185">Reference proteome</keyword>
<evidence type="ECO:0000313" key="3">
    <source>
        <dbReference type="Proteomes" id="UP001142291"/>
    </source>
</evidence>
<feature type="compositionally biased region" description="Gly residues" evidence="1">
    <location>
        <begin position="25"/>
        <end position="37"/>
    </location>
</feature>
<evidence type="ECO:0000256" key="1">
    <source>
        <dbReference type="SAM" id="MobiDB-lite"/>
    </source>
</evidence>
<reference evidence="2" key="1">
    <citation type="journal article" date="2014" name="Int. J. Syst. Evol. Microbiol.">
        <title>Complete genome sequence of Corynebacterium casei LMG S-19264T (=DSM 44701T), isolated from a smear-ripened cheese.</title>
        <authorList>
            <consortium name="US DOE Joint Genome Institute (JGI-PGF)"/>
            <person name="Walter F."/>
            <person name="Albersmeier A."/>
            <person name="Kalinowski J."/>
            <person name="Ruckert C."/>
        </authorList>
    </citation>
    <scope>NUCLEOTIDE SEQUENCE</scope>
    <source>
        <strain evidence="2">VKM Ac-1940</strain>
    </source>
</reference>
<dbReference type="Proteomes" id="UP001142291">
    <property type="component" value="Unassembled WGS sequence"/>
</dbReference>
<dbReference type="EMBL" id="BSER01000009">
    <property type="protein sequence ID" value="GLJ96264.1"/>
    <property type="molecule type" value="Genomic_DNA"/>
</dbReference>
<protein>
    <submittedName>
        <fullName evidence="2">Uncharacterized protein</fullName>
    </submittedName>
</protein>
<reference evidence="2" key="2">
    <citation type="submission" date="2023-01" db="EMBL/GenBank/DDBJ databases">
        <authorList>
            <person name="Sun Q."/>
            <person name="Evtushenko L."/>
        </authorList>
    </citation>
    <scope>NUCLEOTIDE SEQUENCE</scope>
    <source>
        <strain evidence="2">VKM Ac-1940</strain>
    </source>
</reference>
<gene>
    <name evidence="2" type="ORF">GCM10017591_23270</name>
</gene>
<accession>A0A9W6HPK2</accession>
<comment type="caution">
    <text evidence="2">The sequence shown here is derived from an EMBL/GenBank/DDBJ whole genome shotgun (WGS) entry which is preliminary data.</text>
</comment>
<sequence>MTLIDETADPAERLTERLDQIGHGEPVGGVRRGGGIGHPSTIALSGDDRAPEPRRRRGEALRGLTASAP</sequence>